<proteinExistence type="inferred from homology"/>
<keyword evidence="4" id="KW-1185">Reference proteome</keyword>
<dbReference type="STRING" id="1123071.SAMN02745181_1220"/>
<feature type="domain" description="Activator of Hsp90 ATPase homologue 1/2-like C-terminal" evidence="2">
    <location>
        <begin position="16"/>
        <end position="137"/>
    </location>
</feature>
<evidence type="ECO:0000256" key="1">
    <source>
        <dbReference type="ARBA" id="ARBA00006817"/>
    </source>
</evidence>
<dbReference type="SUPFAM" id="SSF55961">
    <property type="entry name" value="Bet v1-like"/>
    <property type="match status" value="1"/>
</dbReference>
<evidence type="ECO:0000313" key="3">
    <source>
        <dbReference type="EMBL" id="SHJ11626.1"/>
    </source>
</evidence>
<sequence length="212" mass="23680">MKTDCKKIVTLPLPLDQAMQLLVESATVATWFGADRAEVEPEKGGRYEIFWQTDGEYDSTGECRIESIDENSLVIQWRGPDKHAHFAGLEKPGSSKVSFHLECDGEVTVLIITHSGLSESPDAEKAIAYYNERWKIWGHNLELVGTIRAKLISAQEIAKKIIRDKDVSIEDLDFVPKPAGGLRKRFDFSDISLNTGELFGDPTVMKNVVDQA</sequence>
<dbReference type="EMBL" id="FQYR01000003">
    <property type="protein sequence ID" value="SHJ11626.1"/>
    <property type="molecule type" value="Genomic_DNA"/>
</dbReference>
<dbReference type="CDD" id="cd07814">
    <property type="entry name" value="SRPBCC_CalC_Aha1-like"/>
    <property type="match status" value="1"/>
</dbReference>
<dbReference type="Proteomes" id="UP000184510">
    <property type="component" value="Unassembled WGS sequence"/>
</dbReference>
<protein>
    <submittedName>
        <fullName evidence="3">Uncharacterized conserved protein YndB, AHSA1/START domain</fullName>
    </submittedName>
</protein>
<evidence type="ECO:0000259" key="2">
    <source>
        <dbReference type="Pfam" id="PF08327"/>
    </source>
</evidence>
<dbReference type="RefSeq" id="WP_143158608.1">
    <property type="nucleotide sequence ID" value="NZ_FQYR01000003.1"/>
</dbReference>
<organism evidence="3 4">
    <name type="scientific">Rubritalea squalenifaciens DSM 18772</name>
    <dbReference type="NCBI Taxonomy" id="1123071"/>
    <lineage>
        <taxon>Bacteria</taxon>
        <taxon>Pseudomonadati</taxon>
        <taxon>Verrucomicrobiota</taxon>
        <taxon>Verrucomicrobiia</taxon>
        <taxon>Verrucomicrobiales</taxon>
        <taxon>Rubritaleaceae</taxon>
        <taxon>Rubritalea</taxon>
    </lineage>
</organism>
<dbReference type="InterPro" id="IPR013538">
    <property type="entry name" value="ASHA1/2-like_C"/>
</dbReference>
<comment type="similarity">
    <text evidence="1">Belongs to the AHA1 family.</text>
</comment>
<gene>
    <name evidence="3" type="ORF">SAMN02745181_1220</name>
</gene>
<dbReference type="InParanoid" id="A0A1M6GP42"/>
<dbReference type="Pfam" id="PF08327">
    <property type="entry name" value="AHSA1"/>
    <property type="match status" value="1"/>
</dbReference>
<dbReference type="Gene3D" id="3.30.530.20">
    <property type="match status" value="1"/>
</dbReference>
<evidence type="ECO:0000313" key="4">
    <source>
        <dbReference type="Proteomes" id="UP000184510"/>
    </source>
</evidence>
<accession>A0A1M6GP42</accession>
<dbReference type="AlphaFoldDB" id="A0A1M6GP42"/>
<reference evidence="3 4" key="1">
    <citation type="submission" date="2016-11" db="EMBL/GenBank/DDBJ databases">
        <authorList>
            <person name="Jaros S."/>
            <person name="Januszkiewicz K."/>
            <person name="Wedrychowicz H."/>
        </authorList>
    </citation>
    <scope>NUCLEOTIDE SEQUENCE [LARGE SCALE GENOMIC DNA]</scope>
    <source>
        <strain evidence="3 4">DSM 18772</strain>
    </source>
</reference>
<dbReference type="InterPro" id="IPR023393">
    <property type="entry name" value="START-like_dom_sf"/>
</dbReference>
<dbReference type="OrthoDB" id="9805228at2"/>
<name>A0A1M6GP42_9BACT</name>